<sequence>MLDPSADLDLRLAGLDDLVTWKHPKAYEALLAGARDPGFDGIGHEFGYRLAQFQPYDFAAGLLAEPLPESVWPGIDEWNHG</sequence>
<proteinExistence type="predicted"/>
<name>A0A919UD62_9ACTN</name>
<gene>
    <name evidence="1" type="ORF">Dsi01nite_091580</name>
</gene>
<protein>
    <submittedName>
        <fullName evidence="1">Uncharacterized protein</fullName>
    </submittedName>
</protein>
<organism evidence="1 2">
    <name type="scientific">Dactylosporangium siamense</name>
    <dbReference type="NCBI Taxonomy" id="685454"/>
    <lineage>
        <taxon>Bacteria</taxon>
        <taxon>Bacillati</taxon>
        <taxon>Actinomycetota</taxon>
        <taxon>Actinomycetes</taxon>
        <taxon>Micromonosporales</taxon>
        <taxon>Micromonosporaceae</taxon>
        <taxon>Dactylosporangium</taxon>
    </lineage>
</organism>
<evidence type="ECO:0000313" key="1">
    <source>
        <dbReference type="EMBL" id="GIG51117.1"/>
    </source>
</evidence>
<dbReference type="Proteomes" id="UP000660611">
    <property type="component" value="Unassembled WGS sequence"/>
</dbReference>
<dbReference type="RefSeq" id="WP_203852743.1">
    <property type="nucleotide sequence ID" value="NZ_BAAAVW010000005.1"/>
</dbReference>
<reference evidence="1" key="1">
    <citation type="submission" date="2021-01" db="EMBL/GenBank/DDBJ databases">
        <title>Whole genome shotgun sequence of Dactylosporangium siamense NBRC 106093.</title>
        <authorList>
            <person name="Komaki H."/>
            <person name="Tamura T."/>
        </authorList>
    </citation>
    <scope>NUCLEOTIDE SEQUENCE</scope>
    <source>
        <strain evidence="1">NBRC 106093</strain>
    </source>
</reference>
<evidence type="ECO:0000313" key="2">
    <source>
        <dbReference type="Proteomes" id="UP000660611"/>
    </source>
</evidence>
<accession>A0A919UD62</accession>
<keyword evidence="2" id="KW-1185">Reference proteome</keyword>
<dbReference type="AlphaFoldDB" id="A0A919UD62"/>
<dbReference type="EMBL" id="BONQ01000150">
    <property type="protein sequence ID" value="GIG51117.1"/>
    <property type="molecule type" value="Genomic_DNA"/>
</dbReference>
<comment type="caution">
    <text evidence="1">The sequence shown here is derived from an EMBL/GenBank/DDBJ whole genome shotgun (WGS) entry which is preliminary data.</text>
</comment>